<dbReference type="STRING" id="334253.SAMN04487943_1215"/>
<dbReference type="Gene3D" id="3.90.79.10">
    <property type="entry name" value="Nucleoside Triphosphate Pyrophosphohydrolase"/>
    <property type="match status" value="1"/>
</dbReference>
<organism evidence="5 6">
    <name type="scientific">Gracilibacillus orientalis</name>
    <dbReference type="NCBI Taxonomy" id="334253"/>
    <lineage>
        <taxon>Bacteria</taxon>
        <taxon>Bacillati</taxon>
        <taxon>Bacillota</taxon>
        <taxon>Bacilli</taxon>
        <taxon>Bacillales</taxon>
        <taxon>Bacillaceae</taxon>
        <taxon>Gracilibacillus</taxon>
    </lineage>
</organism>
<evidence type="ECO:0000256" key="3">
    <source>
        <dbReference type="RuleBase" id="RU003476"/>
    </source>
</evidence>
<dbReference type="PROSITE" id="PS51462">
    <property type="entry name" value="NUDIX"/>
    <property type="match status" value="1"/>
</dbReference>
<dbReference type="Proteomes" id="UP000198565">
    <property type="component" value="Unassembled WGS sequence"/>
</dbReference>
<reference evidence="6" key="1">
    <citation type="submission" date="2016-10" db="EMBL/GenBank/DDBJ databases">
        <authorList>
            <person name="Varghese N."/>
            <person name="Submissions S."/>
        </authorList>
    </citation>
    <scope>NUCLEOTIDE SEQUENCE [LARGE SCALE GENOMIC DNA]</scope>
    <source>
        <strain evidence="6">CGMCC 1.4250</strain>
    </source>
</reference>
<comment type="similarity">
    <text evidence="3">Belongs to the Nudix hydrolase family.</text>
</comment>
<sequence>MRKRGSAILLENNKVVLIKRNRDGQIYYVFPGGGIEKGETPDLAAKREAFEELGVNINVNECFGKVEYNGTQYFFLADIVEGEIGTGMGEEFTDTNRNRGTYEPMWVEIDKLSIIDIRPKEVAEKIQFLLS</sequence>
<dbReference type="InterPro" id="IPR020084">
    <property type="entry name" value="NUDIX_hydrolase_CS"/>
</dbReference>
<proteinExistence type="inferred from homology"/>
<dbReference type="OrthoDB" id="511483at2"/>
<dbReference type="GO" id="GO:0016787">
    <property type="term" value="F:hydrolase activity"/>
    <property type="evidence" value="ECO:0007669"/>
    <property type="project" value="UniProtKB-KW"/>
</dbReference>
<dbReference type="AlphaFoldDB" id="A0A1I4R5P2"/>
<dbReference type="RefSeq" id="WP_091486557.1">
    <property type="nucleotide sequence ID" value="NZ_FOTR01000021.1"/>
</dbReference>
<dbReference type="InterPro" id="IPR020476">
    <property type="entry name" value="Nudix_hydrolase"/>
</dbReference>
<feature type="domain" description="Nudix hydrolase" evidence="4">
    <location>
        <begin position="1"/>
        <end position="130"/>
    </location>
</feature>
<dbReference type="InterPro" id="IPR000086">
    <property type="entry name" value="NUDIX_hydrolase_dom"/>
</dbReference>
<accession>A0A1I4R5P2</accession>
<dbReference type="CDD" id="cd04669">
    <property type="entry name" value="NUDIX_Hydrolase"/>
    <property type="match status" value="1"/>
</dbReference>
<dbReference type="InterPro" id="IPR015797">
    <property type="entry name" value="NUDIX_hydrolase-like_dom_sf"/>
</dbReference>
<evidence type="ECO:0000256" key="2">
    <source>
        <dbReference type="ARBA" id="ARBA00022801"/>
    </source>
</evidence>
<dbReference type="PROSITE" id="PS00893">
    <property type="entry name" value="NUDIX_BOX"/>
    <property type="match status" value="1"/>
</dbReference>
<keyword evidence="2 3" id="KW-0378">Hydrolase</keyword>
<dbReference type="PRINTS" id="PR00502">
    <property type="entry name" value="NUDIXFAMILY"/>
</dbReference>
<gene>
    <name evidence="5" type="ORF">SAMN04487943_1215</name>
</gene>
<evidence type="ECO:0000313" key="5">
    <source>
        <dbReference type="EMBL" id="SFM47587.1"/>
    </source>
</evidence>
<dbReference type="PANTHER" id="PTHR43046">
    <property type="entry name" value="GDP-MANNOSE MANNOSYL HYDROLASE"/>
    <property type="match status" value="1"/>
</dbReference>
<dbReference type="EMBL" id="FOTR01000021">
    <property type="protein sequence ID" value="SFM47587.1"/>
    <property type="molecule type" value="Genomic_DNA"/>
</dbReference>
<keyword evidence="6" id="KW-1185">Reference proteome</keyword>
<evidence type="ECO:0000259" key="4">
    <source>
        <dbReference type="PROSITE" id="PS51462"/>
    </source>
</evidence>
<dbReference type="SUPFAM" id="SSF55811">
    <property type="entry name" value="Nudix"/>
    <property type="match status" value="1"/>
</dbReference>
<dbReference type="Pfam" id="PF00293">
    <property type="entry name" value="NUDIX"/>
    <property type="match status" value="1"/>
</dbReference>
<evidence type="ECO:0000256" key="1">
    <source>
        <dbReference type="ARBA" id="ARBA00001946"/>
    </source>
</evidence>
<protein>
    <submittedName>
        <fullName evidence="5">Mutator mutT protein</fullName>
    </submittedName>
</protein>
<comment type="cofactor">
    <cofactor evidence="1">
        <name>Mg(2+)</name>
        <dbReference type="ChEBI" id="CHEBI:18420"/>
    </cofactor>
</comment>
<name>A0A1I4R5P2_9BACI</name>
<dbReference type="PANTHER" id="PTHR43046:SF14">
    <property type="entry name" value="MUTT_NUDIX FAMILY PROTEIN"/>
    <property type="match status" value="1"/>
</dbReference>
<evidence type="ECO:0000313" key="6">
    <source>
        <dbReference type="Proteomes" id="UP000198565"/>
    </source>
</evidence>